<dbReference type="STRING" id="568872.GA0070624_3880"/>
<evidence type="ECO:0000259" key="1">
    <source>
        <dbReference type="Pfam" id="PF12770"/>
    </source>
</evidence>
<reference evidence="3" key="1">
    <citation type="submission" date="2016-06" db="EMBL/GenBank/DDBJ databases">
        <authorList>
            <person name="Varghese N."/>
            <person name="Submissions Spin"/>
        </authorList>
    </citation>
    <scope>NUCLEOTIDE SEQUENCE [LARGE SCALE GENOMIC DNA]</scope>
    <source>
        <strain evidence="3">DSM 45431</strain>
    </source>
</reference>
<evidence type="ECO:0000313" key="3">
    <source>
        <dbReference type="Proteomes" id="UP000199413"/>
    </source>
</evidence>
<name>A0A1C6SJ90_9ACTN</name>
<dbReference type="InterPro" id="IPR019734">
    <property type="entry name" value="TPR_rpt"/>
</dbReference>
<dbReference type="InterPro" id="IPR024983">
    <property type="entry name" value="CHAT_dom"/>
</dbReference>
<gene>
    <name evidence="2" type="ORF">GA0070624_3880</name>
</gene>
<proteinExistence type="predicted"/>
<dbReference type="Pfam" id="PF12770">
    <property type="entry name" value="CHAT"/>
    <property type="match status" value="1"/>
</dbReference>
<organism evidence="2 3">
    <name type="scientific">Micromonospora rhizosphaerae</name>
    <dbReference type="NCBI Taxonomy" id="568872"/>
    <lineage>
        <taxon>Bacteria</taxon>
        <taxon>Bacillati</taxon>
        <taxon>Actinomycetota</taxon>
        <taxon>Actinomycetes</taxon>
        <taxon>Micromonosporales</taxon>
        <taxon>Micromonosporaceae</taxon>
        <taxon>Micromonospora</taxon>
    </lineage>
</organism>
<dbReference type="AlphaFoldDB" id="A0A1C6SJ90"/>
<evidence type="ECO:0000313" key="2">
    <source>
        <dbReference type="EMBL" id="SCL29425.1"/>
    </source>
</evidence>
<dbReference type="SMART" id="SM00028">
    <property type="entry name" value="TPR"/>
    <property type="match status" value="3"/>
</dbReference>
<dbReference type="Proteomes" id="UP000199413">
    <property type="component" value="Unassembled WGS sequence"/>
</dbReference>
<keyword evidence="3" id="KW-1185">Reference proteome</keyword>
<dbReference type="Pfam" id="PF13181">
    <property type="entry name" value="TPR_8"/>
    <property type="match status" value="1"/>
</dbReference>
<dbReference type="EMBL" id="FMHV01000002">
    <property type="protein sequence ID" value="SCL29425.1"/>
    <property type="molecule type" value="Genomic_DNA"/>
</dbReference>
<sequence length="868" mass="90777">MRAAPAGLPDRLLPLALSRPAEAFAAATRLLEGQPDPATASVACQVRAIVLRDAGRHDEAIAELRRALRFAEGSGAVERLVDVQATLGVTLGLAGRSTPGLEMLDRAVANSTGVHAGRALTRRGHLLRVLGRYDEALADLRQAIRVLRRGGDPVWEARARMNRFVAYAALGQAARADRDLVVAERLHAATGQDLESAIAVANRADLAFQVGDIPAALGFLDEASARYQALGASRPALAIDRCAVLLAAGLATEAVAATEEALRRHVRAGANGTSTAELLFAAGQAAQAAGQPALAAERAAAARDLFRQQGRPGWQARASFVALQSRYAAGHRGGRLSTQASRLADELDALRAPEAAAAHLFAGRLAADRRPADADRHLARAARFRHRGPTFGHAAGWLAHALRAEARGATAAALVAARRGLAAAGDHQRALAAPELRAHAAGYGVELAALAERHAVRRGDARMLLRWSERWRASALSLPAIRPPDDRELAGELAALRNVVKRLDAAHVADAPTERLDQERRRLEAAIRSRTRRTAGAAQGRADDGDVVAKLVAGLGDHRLVELTALDGLLYAITVVGHRVRMSAVGPVDSAVRELDLARFMLRRLARGRPPPGALAALDAAGHRLQEALLGPAAALVDGAPVVVVPPARLHAVPWALLPALRATPVVVAPSAATWLRAGRLGAPRQQRVVLVVGPGLSGSAEEVRRIGDGYPGAVVLAEGRATAEAVLSALDGAWTAHVAAHGSFRSDNPLFSAVSLDDGPLTVYDLCRLRHAPRRLVLSSCESGVAAPVAADELLGVVSALVPLGLASLLASVVPVNDAAAAPLMVDFHDRLRAGRSFGDALHGVRECVAGDPVAVATALSFVALGR</sequence>
<feature type="domain" description="CHAT" evidence="1">
    <location>
        <begin position="620"/>
        <end position="848"/>
    </location>
</feature>
<dbReference type="Gene3D" id="1.25.40.10">
    <property type="entry name" value="Tetratricopeptide repeat domain"/>
    <property type="match status" value="2"/>
</dbReference>
<protein>
    <submittedName>
        <fullName evidence="2">Tetratricopeptide repeat-containing protein</fullName>
    </submittedName>
</protein>
<accession>A0A1C6SJ90</accession>
<dbReference type="SUPFAM" id="SSF48452">
    <property type="entry name" value="TPR-like"/>
    <property type="match status" value="1"/>
</dbReference>
<dbReference type="InterPro" id="IPR011990">
    <property type="entry name" value="TPR-like_helical_dom_sf"/>
</dbReference>